<dbReference type="RefSeq" id="XP_018036120.1">
    <property type="nucleotide sequence ID" value="XM_018181974.1"/>
</dbReference>
<proteinExistence type="predicted"/>
<evidence type="ECO:0000256" key="1">
    <source>
        <dbReference type="SAM" id="MobiDB-lite"/>
    </source>
</evidence>
<keyword evidence="3" id="KW-1185">Reference proteome</keyword>
<feature type="compositionally biased region" description="Polar residues" evidence="1">
    <location>
        <begin position="57"/>
        <end position="75"/>
    </location>
</feature>
<organism evidence="2 3">
    <name type="scientific">Paraphaeosphaeria sporulosa</name>
    <dbReference type="NCBI Taxonomy" id="1460663"/>
    <lineage>
        <taxon>Eukaryota</taxon>
        <taxon>Fungi</taxon>
        <taxon>Dikarya</taxon>
        <taxon>Ascomycota</taxon>
        <taxon>Pezizomycotina</taxon>
        <taxon>Dothideomycetes</taxon>
        <taxon>Pleosporomycetidae</taxon>
        <taxon>Pleosporales</taxon>
        <taxon>Massarineae</taxon>
        <taxon>Didymosphaeriaceae</taxon>
        <taxon>Paraphaeosphaeria</taxon>
    </lineage>
</organism>
<dbReference type="OrthoDB" id="5423360at2759"/>
<protein>
    <submittedName>
        <fullName evidence="2">Uncharacterized protein</fullName>
    </submittedName>
</protein>
<dbReference type="GeneID" id="28765460"/>
<name>A0A177CDP4_9PLEO</name>
<feature type="region of interest" description="Disordered" evidence="1">
    <location>
        <begin position="52"/>
        <end position="75"/>
    </location>
</feature>
<gene>
    <name evidence="2" type="ORF">CC84DRAFT_1205474</name>
</gene>
<dbReference type="Proteomes" id="UP000077069">
    <property type="component" value="Unassembled WGS sequence"/>
</dbReference>
<dbReference type="AlphaFoldDB" id="A0A177CDP4"/>
<sequence>MAQGADLFVSGDMTRPDLCHNAITSITRASRHFCSSQARLLIPILEPRQHTCPPQWHNGQPTASNSSSAKLGTRRGLSTQSCHGLKSLLKSPSSLSYLPDPAELVDGSWIEAQVRKLIEERDDVWTDGFLDVMAPVDPTSAPTGLVLLSVQRHTSHWQRGHFKPLNVAGTYPHSLHIAVPSKLSFLPTPSRPLSGLKDLFTLRALRVSLSTKCSSMISRKDTIEAMDSRLRGTLGLCYGRPMDVAAASRWCIGELEEVVRAWVPEGVSDTSRKPTVILYPTDYLPVANPMQQDMIDQTVDDVAKTFSIPIKSPEFYLRNVGLYTFVYGFSYKHHGFRKIEPPEKLRTALREQSHAVRMGCRQHHHPRPARRRLPPYKSVQDVAVANDPGGR</sequence>
<dbReference type="InParanoid" id="A0A177CDP4"/>
<reference evidence="2 3" key="1">
    <citation type="submission" date="2016-05" db="EMBL/GenBank/DDBJ databases">
        <title>Comparative analysis of secretome profiles of manganese(II)-oxidizing ascomycete fungi.</title>
        <authorList>
            <consortium name="DOE Joint Genome Institute"/>
            <person name="Zeiner C.A."/>
            <person name="Purvine S.O."/>
            <person name="Zink E.M."/>
            <person name="Wu S."/>
            <person name="Pasa-Tolic L."/>
            <person name="Chaput D.L."/>
            <person name="Haridas S."/>
            <person name="Grigoriev I.V."/>
            <person name="Santelli C.M."/>
            <person name="Hansel C.M."/>
        </authorList>
    </citation>
    <scope>NUCLEOTIDE SEQUENCE [LARGE SCALE GENOMIC DNA]</scope>
    <source>
        <strain evidence="2 3">AP3s5-JAC2a</strain>
    </source>
</reference>
<accession>A0A177CDP4</accession>
<evidence type="ECO:0000313" key="3">
    <source>
        <dbReference type="Proteomes" id="UP000077069"/>
    </source>
</evidence>
<feature type="region of interest" description="Disordered" evidence="1">
    <location>
        <begin position="357"/>
        <end position="378"/>
    </location>
</feature>
<evidence type="ECO:0000313" key="2">
    <source>
        <dbReference type="EMBL" id="OAG05755.1"/>
    </source>
</evidence>
<dbReference type="EMBL" id="KV441552">
    <property type="protein sequence ID" value="OAG05755.1"/>
    <property type="molecule type" value="Genomic_DNA"/>
</dbReference>
<feature type="compositionally biased region" description="Basic residues" evidence="1">
    <location>
        <begin position="360"/>
        <end position="374"/>
    </location>
</feature>